<protein>
    <recommendedName>
        <fullName evidence="3">Outer membrane protein beta-barrel domain-containing protein</fullName>
    </recommendedName>
</protein>
<dbReference type="InterPro" id="IPR027385">
    <property type="entry name" value="Beta-barrel_OMP"/>
</dbReference>
<evidence type="ECO:0000259" key="3">
    <source>
        <dbReference type="Pfam" id="PF13505"/>
    </source>
</evidence>
<keyword evidence="5" id="KW-1185">Reference proteome</keyword>
<evidence type="ECO:0000313" key="5">
    <source>
        <dbReference type="Proteomes" id="UP000647241"/>
    </source>
</evidence>
<accession>A0A917HLB9</accession>
<dbReference type="RefSeq" id="WP_188554885.1">
    <property type="nucleotide sequence ID" value="NZ_BMGT01000003.1"/>
</dbReference>
<gene>
    <name evidence="4" type="ORF">GCM10011585_28850</name>
</gene>
<reference evidence="4" key="2">
    <citation type="submission" date="2020-09" db="EMBL/GenBank/DDBJ databases">
        <authorList>
            <person name="Sun Q."/>
            <person name="Zhou Y."/>
        </authorList>
    </citation>
    <scope>NUCLEOTIDE SEQUENCE</scope>
    <source>
        <strain evidence="4">CGMCC 1.12997</strain>
    </source>
</reference>
<dbReference type="SUPFAM" id="SSF56925">
    <property type="entry name" value="OMPA-like"/>
    <property type="match status" value="1"/>
</dbReference>
<dbReference type="Proteomes" id="UP000647241">
    <property type="component" value="Unassembled WGS sequence"/>
</dbReference>
<dbReference type="Gene3D" id="2.40.160.20">
    <property type="match status" value="1"/>
</dbReference>
<feature type="signal peptide" evidence="2">
    <location>
        <begin position="1"/>
        <end position="20"/>
    </location>
</feature>
<feature type="domain" description="Outer membrane protein beta-barrel" evidence="3">
    <location>
        <begin position="14"/>
        <end position="177"/>
    </location>
</feature>
<reference evidence="4" key="1">
    <citation type="journal article" date="2014" name="Int. J. Syst. Evol. Microbiol.">
        <title>Complete genome sequence of Corynebacterium casei LMG S-19264T (=DSM 44701T), isolated from a smear-ripened cheese.</title>
        <authorList>
            <consortium name="US DOE Joint Genome Institute (JGI-PGF)"/>
            <person name="Walter F."/>
            <person name="Albersmeier A."/>
            <person name="Kalinowski J."/>
            <person name="Ruckert C."/>
        </authorList>
    </citation>
    <scope>NUCLEOTIDE SEQUENCE</scope>
    <source>
        <strain evidence="4">CGMCC 1.12997</strain>
    </source>
</reference>
<comment type="caution">
    <text evidence="4">The sequence shown here is derived from an EMBL/GenBank/DDBJ whole genome shotgun (WGS) entry which is preliminary data.</text>
</comment>
<sequence>MLTKLLVLISLAGAASTVLAQARPTATRTADLQVGGGFTTADSDYLPNRINGGAAYFDYDFIHNLGIEGEFHFVKDGGGSDVYEKTYEIGARYHRNYGRFSPYLKGMYGRGVFNFPAFPGYRHANLAYNLFAVGGGVDYRILKHLNARADFEYQRWLSFPQSGLTPSLLTFGAAYHF</sequence>
<name>A0A917HLB9_9BACT</name>
<keyword evidence="1 2" id="KW-0732">Signal</keyword>
<proteinExistence type="predicted"/>
<feature type="chain" id="PRO_5037748643" description="Outer membrane protein beta-barrel domain-containing protein" evidence="2">
    <location>
        <begin position="21"/>
        <end position="177"/>
    </location>
</feature>
<evidence type="ECO:0000256" key="1">
    <source>
        <dbReference type="ARBA" id="ARBA00022729"/>
    </source>
</evidence>
<evidence type="ECO:0000256" key="2">
    <source>
        <dbReference type="SAM" id="SignalP"/>
    </source>
</evidence>
<dbReference type="AlphaFoldDB" id="A0A917HLB9"/>
<dbReference type="EMBL" id="BMGT01000003">
    <property type="protein sequence ID" value="GGG83365.1"/>
    <property type="molecule type" value="Genomic_DNA"/>
</dbReference>
<dbReference type="Pfam" id="PF13505">
    <property type="entry name" value="OMP_b-brl"/>
    <property type="match status" value="1"/>
</dbReference>
<dbReference type="InterPro" id="IPR011250">
    <property type="entry name" value="OMP/PagP_B-barrel"/>
</dbReference>
<organism evidence="4 5">
    <name type="scientific">Edaphobacter dinghuensis</name>
    <dbReference type="NCBI Taxonomy" id="1560005"/>
    <lineage>
        <taxon>Bacteria</taxon>
        <taxon>Pseudomonadati</taxon>
        <taxon>Acidobacteriota</taxon>
        <taxon>Terriglobia</taxon>
        <taxon>Terriglobales</taxon>
        <taxon>Acidobacteriaceae</taxon>
        <taxon>Edaphobacter</taxon>
    </lineage>
</organism>
<evidence type="ECO:0000313" key="4">
    <source>
        <dbReference type="EMBL" id="GGG83365.1"/>
    </source>
</evidence>